<feature type="domain" description="Phosphatidic acid phosphatase type 2/haloperoxidase" evidence="2">
    <location>
        <begin position="61"/>
        <end position="175"/>
    </location>
</feature>
<accession>A0A0F9TP40</accession>
<dbReference type="Gene3D" id="1.20.144.10">
    <property type="entry name" value="Phosphatidic acid phosphatase type 2/haloperoxidase"/>
    <property type="match status" value="1"/>
</dbReference>
<evidence type="ECO:0000313" key="3">
    <source>
        <dbReference type="EMBL" id="KKN43173.1"/>
    </source>
</evidence>
<evidence type="ECO:0000259" key="2">
    <source>
        <dbReference type="SMART" id="SM00014"/>
    </source>
</evidence>
<feature type="transmembrane region" description="Helical" evidence="1">
    <location>
        <begin position="164"/>
        <end position="189"/>
    </location>
</feature>
<evidence type="ECO:0000256" key="1">
    <source>
        <dbReference type="SAM" id="Phobius"/>
    </source>
</evidence>
<keyword evidence="1" id="KW-0812">Transmembrane</keyword>
<protein>
    <recommendedName>
        <fullName evidence="2">Phosphatidic acid phosphatase type 2/haloperoxidase domain-containing protein</fullName>
    </recommendedName>
</protein>
<dbReference type="InterPro" id="IPR000326">
    <property type="entry name" value="PAP2/HPO"/>
</dbReference>
<keyword evidence="1" id="KW-1133">Transmembrane helix</keyword>
<feature type="transmembrane region" description="Helical" evidence="1">
    <location>
        <begin position="210"/>
        <end position="232"/>
    </location>
</feature>
<dbReference type="SUPFAM" id="SSF48317">
    <property type="entry name" value="Acid phosphatase/Vanadium-dependent haloperoxidase"/>
    <property type="match status" value="1"/>
</dbReference>
<dbReference type="PANTHER" id="PTHR14969">
    <property type="entry name" value="SPHINGOSINE-1-PHOSPHATE PHOSPHOHYDROLASE"/>
    <property type="match status" value="1"/>
</dbReference>
<dbReference type="AlphaFoldDB" id="A0A0F9TP40"/>
<gene>
    <name evidence="3" type="ORF">LCGC14_0705860</name>
</gene>
<dbReference type="SMART" id="SM00014">
    <property type="entry name" value="acidPPc"/>
    <property type="match status" value="1"/>
</dbReference>
<name>A0A0F9TP40_9ZZZZ</name>
<proteinExistence type="predicted"/>
<dbReference type="EMBL" id="LAZR01001529">
    <property type="protein sequence ID" value="KKN43173.1"/>
    <property type="molecule type" value="Genomic_DNA"/>
</dbReference>
<dbReference type="Pfam" id="PF01569">
    <property type="entry name" value="PAP2"/>
    <property type="match status" value="1"/>
</dbReference>
<feature type="transmembrane region" description="Helical" evidence="1">
    <location>
        <begin position="133"/>
        <end position="152"/>
    </location>
</feature>
<sequence length="236" mass="27677">MKFKDFLIRINEWDQKIILKYNNFGGKPFTYILKILSFFGRETFWISLIAFYLLIWYDPLLLSHISAIFLTGLILVVPIKYSVKRSRPFDKYDKKELKILEKKPKSKSFPSWHSYNVGAYGLLFGFILMKSPLITFLMQLLVILVCFSRIQLGVHYPSDVIFGYLIGIIGFLISIYFATPLIQISITYLEKVAIHDIDYQQINSMLLNNFMYLVLCVIIYLAIAVSATYKYIKDYF</sequence>
<organism evidence="3">
    <name type="scientific">marine sediment metagenome</name>
    <dbReference type="NCBI Taxonomy" id="412755"/>
    <lineage>
        <taxon>unclassified sequences</taxon>
        <taxon>metagenomes</taxon>
        <taxon>ecological metagenomes</taxon>
    </lineage>
</organism>
<comment type="caution">
    <text evidence="3">The sequence shown here is derived from an EMBL/GenBank/DDBJ whole genome shotgun (WGS) entry which is preliminary data.</text>
</comment>
<dbReference type="PANTHER" id="PTHR14969:SF13">
    <property type="entry name" value="AT30094P"/>
    <property type="match status" value="1"/>
</dbReference>
<reference evidence="3" key="1">
    <citation type="journal article" date="2015" name="Nature">
        <title>Complex archaea that bridge the gap between prokaryotes and eukaryotes.</title>
        <authorList>
            <person name="Spang A."/>
            <person name="Saw J.H."/>
            <person name="Jorgensen S.L."/>
            <person name="Zaremba-Niedzwiedzka K."/>
            <person name="Martijn J."/>
            <person name="Lind A.E."/>
            <person name="van Eijk R."/>
            <person name="Schleper C."/>
            <person name="Guy L."/>
            <person name="Ettema T.J."/>
        </authorList>
    </citation>
    <scope>NUCLEOTIDE SEQUENCE</scope>
</reference>
<feature type="transmembrane region" description="Helical" evidence="1">
    <location>
        <begin position="61"/>
        <end position="81"/>
    </location>
</feature>
<feature type="transmembrane region" description="Helical" evidence="1">
    <location>
        <begin position="31"/>
        <end position="55"/>
    </location>
</feature>
<dbReference type="InterPro" id="IPR036938">
    <property type="entry name" value="PAP2/HPO_sf"/>
</dbReference>
<keyword evidence="1" id="KW-0472">Membrane</keyword>